<reference evidence="6 7" key="1">
    <citation type="submission" date="2015-07" db="EMBL/GenBank/DDBJ databases">
        <title>High-quality genome of monoxenous trypanosomatid Leptomonas pyrrhocoris.</title>
        <authorList>
            <person name="Flegontov P."/>
            <person name="Butenko A."/>
            <person name="Firsov S."/>
            <person name="Vlcek C."/>
            <person name="Logacheva M.D."/>
            <person name="Field M."/>
            <person name="Filatov D."/>
            <person name="Flegontova O."/>
            <person name="Gerasimov E."/>
            <person name="Jackson A.P."/>
            <person name="Kelly S."/>
            <person name="Opperdoes F."/>
            <person name="O'Reilly A."/>
            <person name="Votypka J."/>
            <person name="Yurchenko V."/>
            <person name="Lukes J."/>
        </authorList>
    </citation>
    <scope>NUCLEOTIDE SEQUENCE [LARGE SCALE GENOMIC DNA]</scope>
    <source>
        <strain evidence="6">H10</strain>
    </source>
</reference>
<evidence type="ECO:0000256" key="3">
    <source>
        <dbReference type="ARBA" id="ARBA00022833"/>
    </source>
</evidence>
<feature type="compositionally biased region" description="Basic and acidic residues" evidence="4">
    <location>
        <begin position="104"/>
        <end position="115"/>
    </location>
</feature>
<keyword evidence="2" id="KW-0863">Zinc-finger</keyword>
<dbReference type="OMA" id="GKFRCKV"/>
<dbReference type="InterPro" id="IPR027377">
    <property type="entry name" value="ZAR1/RTP1-5-like_Znf-3CxxC"/>
</dbReference>
<keyword evidence="3" id="KW-0862">Zinc</keyword>
<dbReference type="AlphaFoldDB" id="A0A0N0E0J8"/>
<keyword evidence="1" id="KW-0479">Metal-binding</keyword>
<sequence>MLRFTSLVLRLRPRHIMFTPPPLAKRTGKFRCHVCQNAWFSHHVWVTKTTQRVYQGESCEKCGTSTKPYYVGRPEETIFNRATTPHPVKAGVSSSRHERKLKHSRYDFRVQKNRR</sequence>
<gene>
    <name evidence="6" type="ORF">ABB37_00677</name>
</gene>
<dbReference type="RefSeq" id="XP_015664970.1">
    <property type="nucleotide sequence ID" value="XM_015796962.1"/>
</dbReference>
<evidence type="ECO:0000259" key="5">
    <source>
        <dbReference type="Pfam" id="PF13695"/>
    </source>
</evidence>
<proteinExistence type="predicted"/>
<evidence type="ECO:0000256" key="2">
    <source>
        <dbReference type="ARBA" id="ARBA00022771"/>
    </source>
</evidence>
<feature type="domain" description="3CxxC-type" evidence="5">
    <location>
        <begin position="26"/>
        <end position="103"/>
    </location>
</feature>
<comment type="caution">
    <text evidence="6">The sequence shown here is derived from an EMBL/GenBank/DDBJ whole genome shotgun (WGS) entry which is preliminary data.</text>
</comment>
<evidence type="ECO:0000256" key="4">
    <source>
        <dbReference type="SAM" id="MobiDB-lite"/>
    </source>
</evidence>
<accession>A0A0N0E0J8</accession>
<evidence type="ECO:0000313" key="7">
    <source>
        <dbReference type="Proteomes" id="UP000037923"/>
    </source>
</evidence>
<organism evidence="6 7">
    <name type="scientific">Leptomonas pyrrhocoris</name>
    <name type="common">Firebug parasite</name>
    <dbReference type="NCBI Taxonomy" id="157538"/>
    <lineage>
        <taxon>Eukaryota</taxon>
        <taxon>Discoba</taxon>
        <taxon>Euglenozoa</taxon>
        <taxon>Kinetoplastea</taxon>
        <taxon>Metakinetoplastina</taxon>
        <taxon>Trypanosomatida</taxon>
        <taxon>Trypanosomatidae</taxon>
        <taxon>Leishmaniinae</taxon>
        <taxon>Leptomonas</taxon>
    </lineage>
</organism>
<dbReference type="Pfam" id="PF13695">
    <property type="entry name" value="Zn_ribbon_3CxxC"/>
    <property type="match status" value="1"/>
</dbReference>
<feature type="region of interest" description="Disordered" evidence="4">
    <location>
        <begin position="85"/>
        <end position="115"/>
    </location>
</feature>
<dbReference type="OrthoDB" id="274693at2759"/>
<dbReference type="VEuPathDB" id="TriTrypDB:LpyrH10_01_6770"/>
<protein>
    <recommendedName>
        <fullName evidence="5">3CxxC-type domain-containing protein</fullName>
    </recommendedName>
</protein>
<name>A0A0N0E0J8_LEPPY</name>
<evidence type="ECO:0000256" key="1">
    <source>
        <dbReference type="ARBA" id="ARBA00022723"/>
    </source>
</evidence>
<keyword evidence="7" id="KW-1185">Reference proteome</keyword>
<dbReference type="GeneID" id="26900974"/>
<dbReference type="EMBL" id="LGTL01000001">
    <property type="protein sequence ID" value="KPA86531.1"/>
    <property type="molecule type" value="Genomic_DNA"/>
</dbReference>
<dbReference type="GO" id="GO:0008270">
    <property type="term" value="F:zinc ion binding"/>
    <property type="evidence" value="ECO:0007669"/>
    <property type="project" value="UniProtKB-KW"/>
</dbReference>
<dbReference type="Proteomes" id="UP000037923">
    <property type="component" value="Unassembled WGS sequence"/>
</dbReference>
<evidence type="ECO:0000313" key="6">
    <source>
        <dbReference type="EMBL" id="KPA86531.1"/>
    </source>
</evidence>